<feature type="region of interest" description="Disordered" evidence="1">
    <location>
        <begin position="1"/>
        <end position="27"/>
    </location>
</feature>
<feature type="compositionally biased region" description="Low complexity" evidence="1">
    <location>
        <begin position="8"/>
        <end position="23"/>
    </location>
</feature>
<name>A0ABU2G4K4_9EURY</name>
<dbReference type="EMBL" id="JAMQOQ010000004">
    <property type="protein sequence ID" value="MDS0295715.1"/>
    <property type="molecule type" value="Genomic_DNA"/>
</dbReference>
<accession>A0ABU2G4K4</accession>
<gene>
    <name evidence="2" type="ORF">NDI79_16195</name>
</gene>
<keyword evidence="3" id="KW-1185">Reference proteome</keyword>
<dbReference type="Proteomes" id="UP001254813">
    <property type="component" value="Unassembled WGS sequence"/>
</dbReference>
<proteinExistence type="predicted"/>
<comment type="caution">
    <text evidence="2">The sequence shown here is derived from an EMBL/GenBank/DDBJ whole genome shotgun (WGS) entry which is preliminary data.</text>
</comment>
<sequence>MSEENNKTSTSTDDTASTSDTDSPIGSSSLQELWETLASLPALEHPVIEPGFVHAGVENVVRNQRSVEEIVQEYVRSSGVERMSDAFSPPEYRQGIVQSTAEQAAKRIHKAGVSAALQQFHEPEAIVSALQPAIQNQKLLAEVVEEIARPAGASLSPSLFGVPSTSTSSTAYAQTESVSFTSGVAVGESRTSTSNSSASQAVSPSHRVDDYSFALRQLQIFSLHCRYRATEVIDNPDEIAVVTLVAIVFLLQFVEIETLTEFGALAGLSGLAVRLALFTLKKDRPGIK</sequence>
<protein>
    <submittedName>
        <fullName evidence="2">Uncharacterized protein</fullName>
    </submittedName>
</protein>
<dbReference type="RefSeq" id="WP_310929665.1">
    <property type="nucleotide sequence ID" value="NZ_JAMQOQ010000004.1"/>
</dbReference>
<evidence type="ECO:0000313" key="3">
    <source>
        <dbReference type="Proteomes" id="UP001254813"/>
    </source>
</evidence>
<evidence type="ECO:0000313" key="2">
    <source>
        <dbReference type="EMBL" id="MDS0295715.1"/>
    </source>
</evidence>
<evidence type="ECO:0000256" key="1">
    <source>
        <dbReference type="SAM" id="MobiDB-lite"/>
    </source>
</evidence>
<reference evidence="2 3" key="1">
    <citation type="submission" date="2022-06" db="EMBL/GenBank/DDBJ databases">
        <title>Halogeometricum sp. a new haloarchaeum isolate from saline soil.</title>
        <authorList>
            <person name="Strakova D."/>
            <person name="Galisteo C."/>
            <person name="Sanchez-Porro C."/>
            <person name="Ventosa A."/>
        </authorList>
    </citation>
    <scope>NUCLEOTIDE SEQUENCE [LARGE SCALE GENOMIC DNA]</scope>
    <source>
        <strain evidence="3">S3BR25-2</strain>
    </source>
</reference>
<organism evidence="2 3">
    <name type="scientific">Halogeometricum luteum</name>
    <dbReference type="NCBI Taxonomy" id="2950537"/>
    <lineage>
        <taxon>Archaea</taxon>
        <taxon>Methanobacteriati</taxon>
        <taxon>Methanobacteriota</taxon>
        <taxon>Stenosarchaea group</taxon>
        <taxon>Halobacteria</taxon>
        <taxon>Halobacteriales</taxon>
        <taxon>Haloferacaceae</taxon>
        <taxon>Halogeometricum</taxon>
    </lineage>
</organism>